<name>A0A0A6UKH5_ACTUT</name>
<organism evidence="2 3">
    <name type="scientific">Actinoplanes utahensis</name>
    <dbReference type="NCBI Taxonomy" id="1869"/>
    <lineage>
        <taxon>Bacteria</taxon>
        <taxon>Bacillati</taxon>
        <taxon>Actinomycetota</taxon>
        <taxon>Actinomycetes</taxon>
        <taxon>Micromonosporales</taxon>
        <taxon>Micromonosporaceae</taxon>
        <taxon>Actinoplanes</taxon>
    </lineage>
</organism>
<reference evidence="2 3" key="1">
    <citation type="submission" date="2014-10" db="EMBL/GenBank/DDBJ databases">
        <title>Draft genome sequence of Actinoplanes utahensis NRRL 12052.</title>
        <authorList>
            <person name="Velasco-Bucheli B."/>
            <person name="del Cerro C."/>
            <person name="Hormigo D."/>
            <person name="Garcia J.L."/>
            <person name="Acebal C."/>
            <person name="Arroyo M."/>
            <person name="de la Mata I."/>
        </authorList>
    </citation>
    <scope>NUCLEOTIDE SEQUENCE [LARGE SCALE GENOMIC DNA]</scope>
    <source>
        <strain evidence="2 3">NRRL 12052</strain>
    </source>
</reference>
<dbReference type="EMBL" id="JRTT01000026">
    <property type="protein sequence ID" value="KHD75583.1"/>
    <property type="molecule type" value="Genomic_DNA"/>
</dbReference>
<feature type="region of interest" description="Disordered" evidence="1">
    <location>
        <begin position="87"/>
        <end position="112"/>
    </location>
</feature>
<evidence type="ECO:0000313" key="2">
    <source>
        <dbReference type="EMBL" id="KHD75583.1"/>
    </source>
</evidence>
<accession>A0A0A6UKH5</accession>
<gene>
    <name evidence="2" type="ORF">MB27_22010</name>
</gene>
<evidence type="ECO:0000313" key="3">
    <source>
        <dbReference type="Proteomes" id="UP000054537"/>
    </source>
</evidence>
<dbReference type="OrthoDB" id="4280462at2"/>
<comment type="caution">
    <text evidence="2">The sequence shown here is derived from an EMBL/GenBank/DDBJ whole genome shotgun (WGS) entry which is preliminary data.</text>
</comment>
<proteinExistence type="predicted"/>
<dbReference type="Proteomes" id="UP000054537">
    <property type="component" value="Unassembled WGS sequence"/>
</dbReference>
<dbReference type="STRING" id="1869.MB27_22010"/>
<dbReference type="AlphaFoldDB" id="A0A0A6UKH5"/>
<evidence type="ECO:0000256" key="1">
    <source>
        <dbReference type="SAM" id="MobiDB-lite"/>
    </source>
</evidence>
<dbReference type="RefSeq" id="WP_043527316.1">
    <property type="nucleotide sequence ID" value="NZ_BAABKU010000027.1"/>
</dbReference>
<keyword evidence="3" id="KW-1185">Reference proteome</keyword>
<sequence length="112" mass="12013">MDPRPLTPRERAVLDALLDSTDGTLRSQAAGVRVVGTCGCGCPSIDFEPGYGLGMTVRADAVVRGTPAGLFLYSVKDQRRGEVLGGIEWDSVEDTDPPEFPSPDLLDIPPRR</sequence>
<protein>
    <submittedName>
        <fullName evidence="2">Uncharacterized protein</fullName>
    </submittedName>
</protein>